<reference evidence="2" key="1">
    <citation type="journal article" date="2019" name="Int. J. Syst. Evol. Microbiol.">
        <title>The Global Catalogue of Microorganisms (GCM) 10K type strain sequencing project: providing services to taxonomists for standard genome sequencing and annotation.</title>
        <authorList>
            <consortium name="The Broad Institute Genomics Platform"/>
            <consortium name="The Broad Institute Genome Sequencing Center for Infectious Disease"/>
            <person name="Wu L."/>
            <person name="Ma J."/>
        </authorList>
    </citation>
    <scope>NUCLEOTIDE SEQUENCE [LARGE SCALE GENOMIC DNA]</scope>
    <source>
        <strain evidence="2">KCTC 23314</strain>
    </source>
</reference>
<keyword evidence="2" id="KW-1185">Reference proteome</keyword>
<dbReference type="Proteomes" id="UP000626210">
    <property type="component" value="Unassembled WGS sequence"/>
</dbReference>
<dbReference type="Gene3D" id="6.10.140.1840">
    <property type="match status" value="1"/>
</dbReference>
<dbReference type="InterPro" id="IPR053747">
    <property type="entry name" value="Fluoresc_Recovery_Reg"/>
</dbReference>
<gene>
    <name evidence="1" type="ORF">GCM10007320_63310</name>
</gene>
<protein>
    <submittedName>
        <fullName evidence="1">Uncharacterized protein</fullName>
    </submittedName>
</protein>
<accession>A0ABQ3GFW0</accession>
<organism evidence="1 2">
    <name type="scientific">Pseudorhodoferax aquiterrae</name>
    <dbReference type="NCBI Taxonomy" id="747304"/>
    <lineage>
        <taxon>Bacteria</taxon>
        <taxon>Pseudomonadati</taxon>
        <taxon>Pseudomonadota</taxon>
        <taxon>Betaproteobacteria</taxon>
        <taxon>Burkholderiales</taxon>
        <taxon>Comamonadaceae</taxon>
    </lineage>
</organism>
<comment type="caution">
    <text evidence="1">The sequence shown here is derived from an EMBL/GenBank/DDBJ whole genome shotgun (WGS) entry which is preliminary data.</text>
</comment>
<dbReference type="RefSeq" id="WP_189690847.1">
    <property type="nucleotide sequence ID" value="NZ_BMYK01000044.1"/>
</dbReference>
<dbReference type="InterPro" id="IPR041601">
    <property type="entry name" value="FRP"/>
</dbReference>
<sequence>MYDFKWSDAEKRLARRVFELALKAELADIMAEFKARAAAAAEPDDMWSIEQHLHHKRREIEAKYDFRYSRLILLFAQLLREGRMQEEHLAGLADEKLSSIRRIASL</sequence>
<evidence type="ECO:0000313" key="2">
    <source>
        <dbReference type="Proteomes" id="UP000626210"/>
    </source>
</evidence>
<name>A0ABQ3GFW0_9BURK</name>
<proteinExistence type="predicted"/>
<evidence type="ECO:0000313" key="1">
    <source>
        <dbReference type="EMBL" id="GHD03354.1"/>
    </source>
</evidence>
<dbReference type="EMBL" id="BMYK01000044">
    <property type="protein sequence ID" value="GHD03354.1"/>
    <property type="molecule type" value="Genomic_DNA"/>
</dbReference>
<dbReference type="Pfam" id="PF18032">
    <property type="entry name" value="FRP"/>
    <property type="match status" value="1"/>
</dbReference>